<organism evidence="1 2">
    <name type="scientific">Naganishia friedmannii</name>
    <dbReference type="NCBI Taxonomy" id="89922"/>
    <lineage>
        <taxon>Eukaryota</taxon>
        <taxon>Fungi</taxon>
        <taxon>Dikarya</taxon>
        <taxon>Basidiomycota</taxon>
        <taxon>Agaricomycotina</taxon>
        <taxon>Tremellomycetes</taxon>
        <taxon>Filobasidiales</taxon>
        <taxon>Filobasidiaceae</taxon>
        <taxon>Naganishia</taxon>
    </lineage>
</organism>
<evidence type="ECO:0000313" key="1">
    <source>
        <dbReference type="EMBL" id="KAJ9098247.1"/>
    </source>
</evidence>
<accession>A0ACC2VH33</accession>
<reference evidence="1" key="1">
    <citation type="submission" date="2023-04" db="EMBL/GenBank/DDBJ databases">
        <title>Draft Genome sequencing of Naganishia species isolated from polar environments using Oxford Nanopore Technology.</title>
        <authorList>
            <person name="Leo P."/>
            <person name="Venkateswaran K."/>
        </authorList>
    </citation>
    <scope>NUCLEOTIDE SEQUENCE</scope>
    <source>
        <strain evidence="1">MNA-CCFEE 5423</strain>
    </source>
</reference>
<sequence>MSGPTSTTWVVPPKRNPSSTKRPRTSKHACDHFATQIAKLLNIMEAQQKELVDEDPQISNRGNPLWWASNERAQKESLAVYLTSMKKEDKRPFPRERKGGAVAMAASKRELKAARANAIFTKLAEETARINRVVNDLHTNTEGHLSESVILPEWLKDWLTDDRCEQVLDILTSFESDWLAARDVWLLECGIIGEQTKVHRVEESVYDRSTCGYEGVCTGTCGSEGTCTATKVTQSIIELSGVNDKDTLYRLGITGTSTAQVNPDEPDERKEMSVMLYRSTKLDDGTKGAWTLMNPQSLEQVGSDIRTLTKYARSAMDYRRKGTNKKNARLSNRAGSAGSTQSTNSGQA</sequence>
<comment type="caution">
    <text evidence="1">The sequence shown here is derived from an EMBL/GenBank/DDBJ whole genome shotgun (WGS) entry which is preliminary data.</text>
</comment>
<evidence type="ECO:0000313" key="2">
    <source>
        <dbReference type="Proteomes" id="UP001227268"/>
    </source>
</evidence>
<gene>
    <name evidence="1" type="ORF">QFC21_004576</name>
</gene>
<proteinExistence type="predicted"/>
<dbReference type="Proteomes" id="UP001227268">
    <property type="component" value="Unassembled WGS sequence"/>
</dbReference>
<keyword evidence="2" id="KW-1185">Reference proteome</keyword>
<dbReference type="EMBL" id="JASBWT010000015">
    <property type="protein sequence ID" value="KAJ9098247.1"/>
    <property type="molecule type" value="Genomic_DNA"/>
</dbReference>
<protein>
    <submittedName>
        <fullName evidence="1">Uncharacterized protein</fullName>
    </submittedName>
</protein>
<name>A0ACC2VH33_9TREE</name>